<gene>
    <name evidence="1" type="ORF">D0C36_20950</name>
</gene>
<accession>A0A372NN28</accession>
<organism evidence="1 2">
    <name type="scientific">Mucilaginibacter conchicola</name>
    <dbReference type="NCBI Taxonomy" id="2303333"/>
    <lineage>
        <taxon>Bacteria</taxon>
        <taxon>Pseudomonadati</taxon>
        <taxon>Bacteroidota</taxon>
        <taxon>Sphingobacteriia</taxon>
        <taxon>Sphingobacteriales</taxon>
        <taxon>Sphingobacteriaceae</taxon>
        <taxon>Mucilaginibacter</taxon>
    </lineage>
</organism>
<dbReference type="AlphaFoldDB" id="A0A372NN28"/>
<sequence length="97" mass="11281">MEDNNNEPTDFLFKAGFVKINDAGPRHVITDPGRLGSLIAIFLRNLLKDKPELKIFLKLQPGGPDDRLLESYFEVRPEIERTDLTDYTRNYWVEQQS</sequence>
<dbReference type="Proteomes" id="UP000264217">
    <property type="component" value="Unassembled WGS sequence"/>
</dbReference>
<evidence type="ECO:0000313" key="1">
    <source>
        <dbReference type="EMBL" id="RFZ90268.1"/>
    </source>
</evidence>
<proteinExistence type="predicted"/>
<reference evidence="1 2" key="1">
    <citation type="submission" date="2018-08" db="EMBL/GenBank/DDBJ databases">
        <title>Mucilaginibacter sp. MYSH2.</title>
        <authorList>
            <person name="Seo T."/>
        </authorList>
    </citation>
    <scope>NUCLEOTIDE SEQUENCE [LARGE SCALE GENOMIC DNA]</scope>
    <source>
        <strain evidence="1 2">MYSH2</strain>
    </source>
</reference>
<dbReference type="RefSeq" id="WP_117393682.1">
    <property type="nucleotide sequence ID" value="NZ_QWDC01000004.1"/>
</dbReference>
<comment type="caution">
    <text evidence="1">The sequence shown here is derived from an EMBL/GenBank/DDBJ whole genome shotgun (WGS) entry which is preliminary data.</text>
</comment>
<evidence type="ECO:0000313" key="2">
    <source>
        <dbReference type="Proteomes" id="UP000264217"/>
    </source>
</evidence>
<keyword evidence="2" id="KW-1185">Reference proteome</keyword>
<protein>
    <submittedName>
        <fullName evidence="1">Uncharacterized protein</fullName>
    </submittedName>
</protein>
<dbReference type="EMBL" id="QWDC01000004">
    <property type="protein sequence ID" value="RFZ90268.1"/>
    <property type="molecule type" value="Genomic_DNA"/>
</dbReference>
<name>A0A372NN28_9SPHI</name>